<evidence type="ECO:0000256" key="17">
    <source>
        <dbReference type="ARBA" id="ARBA00030568"/>
    </source>
</evidence>
<dbReference type="GO" id="GO:0051301">
    <property type="term" value="P:cell division"/>
    <property type="evidence" value="ECO:0007669"/>
    <property type="project" value="UniProtKB-KW"/>
</dbReference>
<dbReference type="InterPro" id="IPR013963">
    <property type="entry name" value="DASH_Dad2"/>
</dbReference>
<reference evidence="19" key="1">
    <citation type="submission" date="2020-06" db="EMBL/GenBank/DDBJ databases">
        <title>Genomes of multiple members of Pneumocystis genus reveal paths to human pathogen Pneumocystis jirovecii.</title>
        <authorList>
            <person name="Cisse O.H."/>
            <person name="Ma L."/>
            <person name="Dekker J."/>
            <person name="Khil P."/>
            <person name="Jo J."/>
            <person name="Brenchley J."/>
            <person name="Blair R."/>
            <person name="Pahar B."/>
            <person name="Chabe M."/>
            <person name="Van Rompay K.A."/>
            <person name="Keesler R."/>
            <person name="Sukura A."/>
            <person name="Hirsch V."/>
            <person name="Kutty G."/>
            <person name="Liu Y."/>
            <person name="Peng L."/>
            <person name="Chen J."/>
            <person name="Song J."/>
            <person name="Weissenbacher-Lang C."/>
            <person name="Xu J."/>
            <person name="Upham N.S."/>
            <person name="Stajich J.E."/>
            <person name="Cuomo C.A."/>
            <person name="Cushion M.T."/>
            <person name="Kovacs J.A."/>
        </authorList>
    </citation>
    <scope>NUCLEOTIDE SEQUENCE</scope>
    <source>
        <strain evidence="19">2A</strain>
    </source>
</reference>
<keyword evidence="6" id="KW-0158">Chromosome</keyword>
<evidence type="ECO:0000256" key="16">
    <source>
        <dbReference type="ARBA" id="ARBA00023328"/>
    </source>
</evidence>
<dbReference type="EMBL" id="CP054540">
    <property type="protein sequence ID" value="QSL66025.1"/>
    <property type="molecule type" value="Genomic_DNA"/>
</dbReference>
<dbReference type="AlphaFoldDB" id="A0A899G094"/>
<proteinExistence type="inferred from homology"/>
<dbReference type="GO" id="GO:0042729">
    <property type="term" value="C:DASH complex"/>
    <property type="evidence" value="ECO:0007669"/>
    <property type="project" value="InterPro"/>
</dbReference>
<keyword evidence="10" id="KW-0498">Mitosis</keyword>
<comment type="similarity">
    <text evidence="4">Belongs to the DASH complex DAD2 family.</text>
</comment>
<evidence type="ECO:0000256" key="3">
    <source>
        <dbReference type="ARBA" id="ARBA00004629"/>
    </source>
</evidence>
<keyword evidence="7" id="KW-0963">Cytoplasm</keyword>
<dbReference type="Proteomes" id="UP000663699">
    <property type="component" value="Chromosome 9"/>
</dbReference>
<evidence type="ECO:0000256" key="18">
    <source>
        <dbReference type="SAM" id="Coils"/>
    </source>
</evidence>
<name>A0A899G094_9ASCO</name>
<keyword evidence="11" id="KW-0159">Chromosome partition</keyword>
<protein>
    <recommendedName>
        <fullName evidence="5">DASH complex subunit DAD2</fullName>
    </recommendedName>
    <alternativeName>
        <fullName evidence="17">Outer kinetochore protein DAD2</fullName>
    </alternativeName>
</protein>
<feature type="coiled-coil region" evidence="18">
    <location>
        <begin position="49"/>
        <end position="86"/>
    </location>
</feature>
<keyword evidence="16" id="KW-0137">Centromere</keyword>
<evidence type="ECO:0000256" key="6">
    <source>
        <dbReference type="ARBA" id="ARBA00022454"/>
    </source>
</evidence>
<comment type="subcellular location">
    <subcellularLocation>
        <location evidence="3">Chromosome</location>
        <location evidence="3">Centromere</location>
        <location evidence="3">Kinetochore</location>
    </subcellularLocation>
    <subcellularLocation>
        <location evidence="2">Cytoplasm</location>
        <location evidence="2">Cytoskeleton</location>
        <location evidence="2">Spindle</location>
    </subcellularLocation>
    <subcellularLocation>
        <location evidence="1">Nucleus</location>
    </subcellularLocation>
</comment>
<dbReference type="PANTHER" id="PTHR28036:SF1">
    <property type="entry name" value="DASH COMPLEX SUBUNIT DAD2"/>
    <property type="match status" value="1"/>
</dbReference>
<evidence type="ECO:0000256" key="7">
    <source>
        <dbReference type="ARBA" id="ARBA00022490"/>
    </source>
</evidence>
<sequence length="142" mass="16157">MTRKYGAIPAFSVVFVKFCLWINKTCYSLSSNFVLQRLGGLDSLNVWPNSALAAKIQEKKREYENLSQLREFSAKLVTQMEQLEKKMDILVGGTDVVASVLENWQNVFRTINISSERLQKKTVSDKNEGLDLPEILVRIPTS</sequence>
<evidence type="ECO:0000256" key="2">
    <source>
        <dbReference type="ARBA" id="ARBA00004186"/>
    </source>
</evidence>
<dbReference type="GO" id="GO:0005874">
    <property type="term" value="C:microtubule"/>
    <property type="evidence" value="ECO:0007669"/>
    <property type="project" value="UniProtKB-KW"/>
</dbReference>
<keyword evidence="18" id="KW-0175">Coiled coil</keyword>
<evidence type="ECO:0000256" key="5">
    <source>
        <dbReference type="ARBA" id="ARBA00020260"/>
    </source>
</evidence>
<evidence type="ECO:0000256" key="12">
    <source>
        <dbReference type="ARBA" id="ARBA00022838"/>
    </source>
</evidence>
<dbReference type="GO" id="GO:0008608">
    <property type="term" value="P:attachment of spindle microtubules to kinetochore"/>
    <property type="evidence" value="ECO:0007669"/>
    <property type="project" value="TreeGrafter"/>
</dbReference>
<keyword evidence="13" id="KW-0206">Cytoskeleton</keyword>
<keyword evidence="8" id="KW-0132">Cell division</keyword>
<evidence type="ECO:0000256" key="4">
    <source>
        <dbReference type="ARBA" id="ARBA00005501"/>
    </source>
</evidence>
<evidence type="ECO:0000256" key="11">
    <source>
        <dbReference type="ARBA" id="ARBA00022829"/>
    </source>
</evidence>
<evidence type="ECO:0000256" key="9">
    <source>
        <dbReference type="ARBA" id="ARBA00022701"/>
    </source>
</evidence>
<keyword evidence="9" id="KW-0493">Microtubule</keyword>
<evidence type="ECO:0000256" key="10">
    <source>
        <dbReference type="ARBA" id="ARBA00022776"/>
    </source>
</evidence>
<evidence type="ECO:0000313" key="19">
    <source>
        <dbReference type="EMBL" id="QSL66025.1"/>
    </source>
</evidence>
<dbReference type="GO" id="GO:1990023">
    <property type="term" value="C:mitotic spindle midzone"/>
    <property type="evidence" value="ECO:0007669"/>
    <property type="project" value="TreeGrafter"/>
</dbReference>
<evidence type="ECO:0000256" key="14">
    <source>
        <dbReference type="ARBA" id="ARBA00023242"/>
    </source>
</evidence>
<evidence type="ECO:0000256" key="13">
    <source>
        <dbReference type="ARBA" id="ARBA00023212"/>
    </source>
</evidence>
<dbReference type="Pfam" id="PF08654">
    <property type="entry name" value="DASH_Dad2"/>
    <property type="match status" value="1"/>
</dbReference>
<evidence type="ECO:0000313" key="20">
    <source>
        <dbReference type="Proteomes" id="UP000663699"/>
    </source>
</evidence>
<dbReference type="OrthoDB" id="3230169at2759"/>
<accession>A0A899G094</accession>
<keyword evidence="12" id="KW-0995">Kinetochore</keyword>
<dbReference type="GO" id="GO:0044732">
    <property type="term" value="C:mitotic spindle pole body"/>
    <property type="evidence" value="ECO:0007669"/>
    <property type="project" value="TreeGrafter"/>
</dbReference>
<evidence type="ECO:0000256" key="15">
    <source>
        <dbReference type="ARBA" id="ARBA00023306"/>
    </source>
</evidence>
<evidence type="ECO:0000256" key="1">
    <source>
        <dbReference type="ARBA" id="ARBA00004123"/>
    </source>
</evidence>
<gene>
    <name evidence="19" type="ORF">MERGE_003162</name>
</gene>
<keyword evidence="14" id="KW-0539">Nucleus</keyword>
<dbReference type="GO" id="GO:0000278">
    <property type="term" value="P:mitotic cell cycle"/>
    <property type="evidence" value="ECO:0007669"/>
    <property type="project" value="InterPro"/>
</dbReference>
<dbReference type="PANTHER" id="PTHR28036">
    <property type="entry name" value="DASH COMPLEX SUBUNIT DAD2"/>
    <property type="match status" value="1"/>
</dbReference>
<organism evidence="19 20">
    <name type="scientific">Pneumocystis wakefieldiae</name>
    <dbReference type="NCBI Taxonomy" id="38082"/>
    <lineage>
        <taxon>Eukaryota</taxon>
        <taxon>Fungi</taxon>
        <taxon>Dikarya</taxon>
        <taxon>Ascomycota</taxon>
        <taxon>Taphrinomycotina</taxon>
        <taxon>Pneumocystomycetes</taxon>
        <taxon>Pneumocystaceae</taxon>
        <taxon>Pneumocystis</taxon>
    </lineage>
</organism>
<keyword evidence="15" id="KW-0131">Cell cycle</keyword>
<evidence type="ECO:0000256" key="8">
    <source>
        <dbReference type="ARBA" id="ARBA00022618"/>
    </source>
</evidence>
<keyword evidence="20" id="KW-1185">Reference proteome</keyword>